<keyword evidence="1" id="KW-0472">Membrane</keyword>
<gene>
    <name evidence="2" type="primary">Cni-F45E6.1</name>
    <name evidence="2" type="synonym">Cnig_chr_X.g25064</name>
    <name evidence="2" type="ORF">B9Z55_025064</name>
</gene>
<keyword evidence="3" id="KW-1185">Reference proteome</keyword>
<keyword evidence="1" id="KW-1133">Transmembrane helix</keyword>
<sequence length="304" mass="34232">MEVLNGFTSHLKSETELDLTLAVTFVVFLPFLGILFLYYKSRHCDSQYSYHPINTNLVILSSFQVFGSSILACIIALLQSSQHIMSKSQFLFGSYRVTVCLLKNMSMVTITVFYYIVFLSALQRIVLMVNAKIGSRTMTGRRLNIYLILLYPVAVVSAFNKIMVVDKTPWLEIGVITITLIMSIFNLFLVNHIEREPIACVHKTALAQTAPIIILLALLTTAKLYIMTGSEDFISHSALQSLTTTVFSSVIPFFIIIGSSSKRKEAIRLITCRKERRNARRAKYFTSRTPLTGSNVASIVPTRF</sequence>
<feature type="transmembrane region" description="Helical" evidence="1">
    <location>
        <begin position="238"/>
        <end position="258"/>
    </location>
</feature>
<comment type="caution">
    <text evidence="2">The sequence shown here is derived from an EMBL/GenBank/DDBJ whole genome shotgun (WGS) entry which is preliminary data.</text>
</comment>
<feature type="transmembrane region" description="Helical" evidence="1">
    <location>
        <begin position="20"/>
        <end position="38"/>
    </location>
</feature>
<organism evidence="2 3">
    <name type="scientific">Caenorhabditis nigoni</name>
    <dbReference type="NCBI Taxonomy" id="1611254"/>
    <lineage>
        <taxon>Eukaryota</taxon>
        <taxon>Metazoa</taxon>
        <taxon>Ecdysozoa</taxon>
        <taxon>Nematoda</taxon>
        <taxon>Chromadorea</taxon>
        <taxon>Rhabditida</taxon>
        <taxon>Rhabditina</taxon>
        <taxon>Rhabditomorpha</taxon>
        <taxon>Rhabditoidea</taxon>
        <taxon>Rhabditidae</taxon>
        <taxon>Peloderinae</taxon>
        <taxon>Caenorhabditis</taxon>
    </lineage>
</organism>
<protein>
    <submittedName>
        <fullName evidence="2">Uncharacterized protein</fullName>
    </submittedName>
</protein>
<evidence type="ECO:0000256" key="1">
    <source>
        <dbReference type="SAM" id="Phobius"/>
    </source>
</evidence>
<feature type="transmembrane region" description="Helical" evidence="1">
    <location>
        <begin position="58"/>
        <end position="78"/>
    </location>
</feature>
<evidence type="ECO:0000313" key="3">
    <source>
        <dbReference type="Proteomes" id="UP000230233"/>
    </source>
</evidence>
<dbReference type="STRING" id="1611254.A0A2G5SXI3"/>
<evidence type="ECO:0000313" key="2">
    <source>
        <dbReference type="EMBL" id="PIC19556.1"/>
    </source>
</evidence>
<dbReference type="AlphaFoldDB" id="A0A2G5SXI3"/>
<feature type="transmembrane region" description="Helical" evidence="1">
    <location>
        <begin position="170"/>
        <end position="193"/>
    </location>
</feature>
<feature type="transmembrane region" description="Helical" evidence="1">
    <location>
        <begin position="143"/>
        <end position="164"/>
    </location>
</feature>
<proteinExistence type="predicted"/>
<accession>A0A2G5SXI3</accession>
<keyword evidence="1" id="KW-0812">Transmembrane</keyword>
<reference evidence="3" key="1">
    <citation type="submission" date="2017-10" db="EMBL/GenBank/DDBJ databases">
        <title>Rapid genome shrinkage in a self-fertile nematode reveals novel sperm competition proteins.</title>
        <authorList>
            <person name="Yin D."/>
            <person name="Schwarz E.M."/>
            <person name="Thomas C.G."/>
            <person name="Felde R.L."/>
            <person name="Korf I.F."/>
            <person name="Cutter A.D."/>
            <person name="Schartner C.M."/>
            <person name="Ralston E.J."/>
            <person name="Meyer B.J."/>
            <person name="Haag E.S."/>
        </authorList>
    </citation>
    <scope>NUCLEOTIDE SEQUENCE [LARGE SCALE GENOMIC DNA]</scope>
    <source>
        <strain evidence="3">JU1422</strain>
    </source>
</reference>
<dbReference type="OrthoDB" id="5854864at2759"/>
<dbReference type="EMBL" id="PDUG01000006">
    <property type="protein sequence ID" value="PIC19556.1"/>
    <property type="molecule type" value="Genomic_DNA"/>
</dbReference>
<dbReference type="Proteomes" id="UP000230233">
    <property type="component" value="Chromosome X"/>
</dbReference>
<name>A0A2G5SXI3_9PELO</name>
<feature type="transmembrane region" description="Helical" evidence="1">
    <location>
        <begin position="205"/>
        <end position="226"/>
    </location>
</feature>